<dbReference type="EMBL" id="LAZR01030131">
    <property type="protein sequence ID" value="KKL57537.1"/>
    <property type="molecule type" value="Genomic_DNA"/>
</dbReference>
<comment type="caution">
    <text evidence="1">The sequence shown here is derived from an EMBL/GenBank/DDBJ whole genome shotgun (WGS) entry which is preliminary data.</text>
</comment>
<reference evidence="1" key="1">
    <citation type="journal article" date="2015" name="Nature">
        <title>Complex archaea that bridge the gap between prokaryotes and eukaryotes.</title>
        <authorList>
            <person name="Spang A."/>
            <person name="Saw J.H."/>
            <person name="Jorgensen S.L."/>
            <person name="Zaremba-Niedzwiedzka K."/>
            <person name="Martijn J."/>
            <person name="Lind A.E."/>
            <person name="van Eijk R."/>
            <person name="Schleper C."/>
            <person name="Guy L."/>
            <person name="Ettema T.J."/>
        </authorList>
    </citation>
    <scope>NUCLEOTIDE SEQUENCE</scope>
</reference>
<dbReference type="AlphaFoldDB" id="A0A0F9G297"/>
<evidence type="ECO:0000313" key="1">
    <source>
        <dbReference type="EMBL" id="KKL57537.1"/>
    </source>
</evidence>
<protein>
    <submittedName>
        <fullName evidence="1">Uncharacterized protein</fullName>
    </submittedName>
</protein>
<feature type="non-terminal residue" evidence="1">
    <location>
        <position position="44"/>
    </location>
</feature>
<organism evidence="1">
    <name type="scientific">marine sediment metagenome</name>
    <dbReference type="NCBI Taxonomy" id="412755"/>
    <lineage>
        <taxon>unclassified sequences</taxon>
        <taxon>metagenomes</taxon>
        <taxon>ecological metagenomes</taxon>
    </lineage>
</organism>
<proteinExistence type="predicted"/>
<name>A0A0F9G297_9ZZZZ</name>
<gene>
    <name evidence="1" type="ORF">LCGC14_2234390</name>
</gene>
<sequence length="44" mass="5173">MYKTGDVCPLEGVYRYSGHPDNSKGCHPKWYEKDILLQKNEKFP</sequence>
<accession>A0A0F9G297</accession>